<keyword evidence="4" id="KW-1185">Reference proteome</keyword>
<name>A0A2T0VFZ8_9MICO</name>
<dbReference type="InterPro" id="IPR050962">
    <property type="entry name" value="Phosphate-bind_PstS"/>
</dbReference>
<dbReference type="Pfam" id="PF12849">
    <property type="entry name" value="PBP_like_2"/>
    <property type="match status" value="1"/>
</dbReference>
<sequence length="214" mass="22489">MVDMGERLAMGTRRFTARSAALGITLTAALLTPLGVAPALAETLVPISGSGSTWAQDAVEQWRAAVYSATGQAMSYAGVGSRGGLGEFARGTMDFAVSEHAFDSEADGEYAIASPPFDFASLPIAAGATSIAYNLRSGDTLVDDLRLSGDTVAKIFTGVITRWDDPAVQAENPQIVMPAQDITPVVRADLSGSTEVFTSWMSTQHEGVWSDYCV</sequence>
<organism evidence="3 4">
    <name type="scientific">Glaciihabitans tibetensis</name>
    <dbReference type="NCBI Taxonomy" id="1266600"/>
    <lineage>
        <taxon>Bacteria</taxon>
        <taxon>Bacillati</taxon>
        <taxon>Actinomycetota</taxon>
        <taxon>Actinomycetes</taxon>
        <taxon>Micrococcales</taxon>
        <taxon>Microbacteriaceae</taxon>
        <taxon>Glaciihabitans</taxon>
    </lineage>
</organism>
<gene>
    <name evidence="3" type="ORF">B0I08_103337</name>
</gene>
<dbReference type="SUPFAM" id="SSF53850">
    <property type="entry name" value="Periplasmic binding protein-like II"/>
    <property type="match status" value="1"/>
</dbReference>
<dbReference type="PANTHER" id="PTHR42996">
    <property type="entry name" value="PHOSPHATE-BINDING PROTEIN PSTS"/>
    <property type="match status" value="1"/>
</dbReference>
<dbReference type="AlphaFoldDB" id="A0A2T0VFZ8"/>
<reference evidence="3 4" key="1">
    <citation type="submission" date="2018-03" db="EMBL/GenBank/DDBJ databases">
        <title>Genomic Encyclopedia of Type Strains, Phase III (KMG-III): the genomes of soil and plant-associated and newly described type strains.</title>
        <authorList>
            <person name="Whitman W."/>
        </authorList>
    </citation>
    <scope>NUCLEOTIDE SEQUENCE [LARGE SCALE GENOMIC DNA]</scope>
    <source>
        <strain evidence="3 4">CGMCC 1.12484</strain>
    </source>
</reference>
<protein>
    <submittedName>
        <fullName evidence="3">Periplasmic binding family protein</fullName>
    </submittedName>
</protein>
<evidence type="ECO:0000313" key="3">
    <source>
        <dbReference type="EMBL" id="PRY69130.1"/>
    </source>
</evidence>
<comment type="similarity">
    <text evidence="1">Belongs to the PstS family.</text>
</comment>
<evidence type="ECO:0000313" key="4">
    <source>
        <dbReference type="Proteomes" id="UP000237983"/>
    </source>
</evidence>
<dbReference type="Proteomes" id="UP000237983">
    <property type="component" value="Unassembled WGS sequence"/>
</dbReference>
<dbReference type="EMBL" id="PVTL01000003">
    <property type="protein sequence ID" value="PRY69130.1"/>
    <property type="molecule type" value="Genomic_DNA"/>
</dbReference>
<accession>A0A2T0VFZ8</accession>
<dbReference type="Gene3D" id="3.40.190.10">
    <property type="entry name" value="Periplasmic binding protein-like II"/>
    <property type="match status" value="1"/>
</dbReference>
<evidence type="ECO:0000256" key="1">
    <source>
        <dbReference type="ARBA" id="ARBA00008725"/>
    </source>
</evidence>
<comment type="caution">
    <text evidence="3">The sequence shown here is derived from an EMBL/GenBank/DDBJ whole genome shotgun (WGS) entry which is preliminary data.</text>
</comment>
<dbReference type="PANTHER" id="PTHR42996:SF1">
    <property type="entry name" value="PHOSPHATE-BINDING PROTEIN PSTS"/>
    <property type="match status" value="1"/>
</dbReference>
<dbReference type="InterPro" id="IPR024370">
    <property type="entry name" value="PBP_domain"/>
</dbReference>
<evidence type="ECO:0000259" key="2">
    <source>
        <dbReference type="Pfam" id="PF12849"/>
    </source>
</evidence>
<feature type="domain" description="PBP" evidence="2">
    <location>
        <begin position="43"/>
        <end position="204"/>
    </location>
</feature>
<proteinExistence type="inferred from homology"/>